<reference evidence="2 3" key="1">
    <citation type="submission" date="2019-06" db="EMBL/GenBank/DDBJ databases">
        <title>Genomic Encyclopedia of Type Strains, Phase IV (KMG-V): Genome sequencing to study the core and pangenomes of soil and plant-associated prokaryotes.</title>
        <authorList>
            <person name="Whitman W."/>
        </authorList>
    </citation>
    <scope>NUCLEOTIDE SEQUENCE [LARGE SCALE GENOMIC DNA]</scope>
    <source>
        <strain evidence="2 3">BR 11650</strain>
    </source>
</reference>
<evidence type="ECO:0000256" key="1">
    <source>
        <dbReference type="SAM" id="MobiDB-lite"/>
    </source>
</evidence>
<dbReference type="InterPro" id="IPR029063">
    <property type="entry name" value="SAM-dependent_MTases_sf"/>
</dbReference>
<dbReference type="AlphaFoldDB" id="A0A560CSR3"/>
<proteinExistence type="predicted"/>
<dbReference type="Gene3D" id="3.40.50.150">
    <property type="entry name" value="Vaccinia Virus protein VP39"/>
    <property type="match status" value="1"/>
</dbReference>
<gene>
    <name evidence="2" type="ORF">FBZ83_101760</name>
</gene>
<dbReference type="RefSeq" id="WP_145681123.1">
    <property type="nucleotide sequence ID" value="NZ_VITH01000001.1"/>
</dbReference>
<name>A0A560CSR3_AZOBR</name>
<evidence type="ECO:0000313" key="2">
    <source>
        <dbReference type="EMBL" id="TWA87891.1"/>
    </source>
</evidence>
<comment type="caution">
    <text evidence="2">The sequence shown here is derived from an EMBL/GenBank/DDBJ whole genome shotgun (WGS) entry which is preliminary data.</text>
</comment>
<feature type="region of interest" description="Disordered" evidence="1">
    <location>
        <begin position="299"/>
        <end position="328"/>
    </location>
</feature>
<evidence type="ECO:0000313" key="3">
    <source>
        <dbReference type="Proteomes" id="UP000318529"/>
    </source>
</evidence>
<sequence length="337" mass="34517">MSDLGFAQALRAVLQGEAATAAAVAGTTGAAAALVLDALSATGRLTLVEPDGTLLDRAVAGIAPARRGAVRAVHGALGDLRTDPAAANAILAALTPRDADSYAAARRAIEAAGASSPLIPPDSLDLLVLDLTVNRAHADEAAAVLTESFRVLRKGGRLLLTVLLADEPVSCAPPVALGEVTVNAVPLETDLVAALDRAGFHGMGYVWSGDAIAVPPGAAEARPFLIAAFKGKQGPCLEQGHAVIYRGPFRETWDDDGHRYVRGERTAVCAKTYDLLMTAPYAGLFIGLPSRAAPPIGEAPPYDCATPRRRDPRVTKGLVKPGDSGAEPACAPGAGCC</sequence>
<organism evidence="2 3">
    <name type="scientific">Azospirillum brasilense</name>
    <dbReference type="NCBI Taxonomy" id="192"/>
    <lineage>
        <taxon>Bacteria</taxon>
        <taxon>Pseudomonadati</taxon>
        <taxon>Pseudomonadota</taxon>
        <taxon>Alphaproteobacteria</taxon>
        <taxon>Rhodospirillales</taxon>
        <taxon>Azospirillaceae</taxon>
        <taxon>Azospirillum</taxon>
    </lineage>
</organism>
<protein>
    <recommendedName>
        <fullName evidence="4">Methyltransferase domain-containing protein</fullName>
    </recommendedName>
</protein>
<dbReference type="Proteomes" id="UP000318529">
    <property type="component" value="Unassembled WGS sequence"/>
</dbReference>
<dbReference type="EMBL" id="VITH01000001">
    <property type="protein sequence ID" value="TWA87891.1"/>
    <property type="molecule type" value="Genomic_DNA"/>
</dbReference>
<evidence type="ECO:0008006" key="4">
    <source>
        <dbReference type="Google" id="ProtNLM"/>
    </source>
</evidence>
<dbReference type="SUPFAM" id="SSF53335">
    <property type="entry name" value="S-adenosyl-L-methionine-dependent methyltransferases"/>
    <property type="match status" value="1"/>
</dbReference>
<accession>A0A560CSR3</accession>